<evidence type="ECO:0000256" key="1">
    <source>
        <dbReference type="SAM" id="Phobius"/>
    </source>
</evidence>
<keyword evidence="3" id="KW-1185">Reference proteome</keyword>
<keyword evidence="1" id="KW-0812">Transmembrane</keyword>
<sequence length="264" mass="30019">MRRYRTLIKGSSTELSWLNKQAAKGWLLTRVHGNWYDFEKTTAHYRIFSEYVPNELAPTLANHEQVFKILATTPLTVEDVQVMYTGSSEPKMQQPRVDRQDAPLQLKIALAMRTHDLNVMNVFFFVGLVFIITAIFVTKDSIPDNIGELMLSIWLLIVAVLAIRAIKVHAIVARLRRQTQNYDGAWMPTKHVFIKHLATELETEKVASLGSWQLVGHDKKGFYWYDIRTLASDTEVRDAVKAIVPTEATVTVVGMLGLAPIGYF</sequence>
<evidence type="ECO:0000313" key="3">
    <source>
        <dbReference type="Proteomes" id="UP001596227"/>
    </source>
</evidence>
<gene>
    <name evidence="2" type="ORF">ACFQH1_10335</name>
</gene>
<keyword evidence="1" id="KW-0472">Membrane</keyword>
<accession>A0ABW1UHL1</accession>
<proteinExistence type="predicted"/>
<feature type="transmembrane region" description="Helical" evidence="1">
    <location>
        <begin position="149"/>
        <end position="166"/>
    </location>
</feature>
<protein>
    <submittedName>
        <fullName evidence="2">DUF2812 domain-containing protein</fullName>
    </submittedName>
</protein>
<keyword evidence="1" id="KW-1133">Transmembrane helix</keyword>
<organism evidence="2 3">
    <name type="scientific">Lactiplantibacillus daoliensis</name>
    <dbReference type="NCBI Taxonomy" id="2559916"/>
    <lineage>
        <taxon>Bacteria</taxon>
        <taxon>Bacillati</taxon>
        <taxon>Bacillota</taxon>
        <taxon>Bacilli</taxon>
        <taxon>Lactobacillales</taxon>
        <taxon>Lactobacillaceae</taxon>
        <taxon>Lactiplantibacillus</taxon>
    </lineage>
</organism>
<comment type="caution">
    <text evidence="2">The sequence shown here is derived from an EMBL/GenBank/DDBJ whole genome shotgun (WGS) entry which is preliminary data.</text>
</comment>
<reference evidence="3" key="1">
    <citation type="journal article" date="2019" name="Int. J. Syst. Evol. Microbiol.">
        <title>The Global Catalogue of Microorganisms (GCM) 10K type strain sequencing project: providing services to taxonomists for standard genome sequencing and annotation.</title>
        <authorList>
            <consortium name="The Broad Institute Genomics Platform"/>
            <consortium name="The Broad Institute Genome Sequencing Center for Infectious Disease"/>
            <person name="Wu L."/>
            <person name="Ma J."/>
        </authorList>
    </citation>
    <scope>NUCLEOTIDE SEQUENCE [LARGE SCALE GENOMIC DNA]</scope>
    <source>
        <strain evidence="3">CCM 8934</strain>
    </source>
</reference>
<dbReference type="EMBL" id="JBHSSB010000030">
    <property type="protein sequence ID" value="MFC6295596.1"/>
    <property type="molecule type" value="Genomic_DNA"/>
</dbReference>
<evidence type="ECO:0000313" key="2">
    <source>
        <dbReference type="EMBL" id="MFC6295596.1"/>
    </source>
</evidence>
<name>A0ABW1UHL1_9LACO</name>
<dbReference type="Proteomes" id="UP001596227">
    <property type="component" value="Unassembled WGS sequence"/>
</dbReference>
<dbReference type="RefSeq" id="WP_137608049.1">
    <property type="nucleotide sequence ID" value="NZ_BJDH01000010.1"/>
</dbReference>
<feature type="transmembrane region" description="Helical" evidence="1">
    <location>
        <begin position="117"/>
        <end position="137"/>
    </location>
</feature>